<evidence type="ECO:0000256" key="1">
    <source>
        <dbReference type="ARBA" id="ARBA00004571"/>
    </source>
</evidence>
<dbReference type="GO" id="GO:0015344">
    <property type="term" value="F:siderophore uptake transmembrane transporter activity"/>
    <property type="evidence" value="ECO:0007669"/>
    <property type="project" value="TreeGrafter"/>
</dbReference>
<name>A0A3B1BWG4_9ZZZZ</name>
<dbReference type="EMBL" id="UOGD01000220">
    <property type="protein sequence ID" value="VAX22289.1"/>
    <property type="molecule type" value="Genomic_DNA"/>
</dbReference>
<evidence type="ECO:0000256" key="5">
    <source>
        <dbReference type="ARBA" id="ARBA00023077"/>
    </source>
</evidence>
<evidence type="ECO:0000256" key="8">
    <source>
        <dbReference type="ARBA" id="ARBA00023237"/>
    </source>
</evidence>
<feature type="domain" description="TonB-dependent receptor-like beta-barrel" evidence="9">
    <location>
        <begin position="187"/>
        <end position="629"/>
    </location>
</feature>
<evidence type="ECO:0000256" key="4">
    <source>
        <dbReference type="ARBA" id="ARBA00022729"/>
    </source>
</evidence>
<feature type="domain" description="TonB-dependent receptor plug" evidence="10">
    <location>
        <begin position="53"/>
        <end position="143"/>
    </location>
</feature>
<dbReference type="Gene3D" id="2.40.170.20">
    <property type="entry name" value="TonB-dependent receptor, beta-barrel domain"/>
    <property type="match status" value="1"/>
</dbReference>
<dbReference type="PROSITE" id="PS52016">
    <property type="entry name" value="TONB_DEPENDENT_REC_3"/>
    <property type="match status" value="1"/>
</dbReference>
<comment type="subcellular location">
    <subcellularLocation>
        <location evidence="1">Cell outer membrane</location>
        <topology evidence="1">Multi-pass membrane protein</topology>
    </subcellularLocation>
</comment>
<evidence type="ECO:0008006" key="12">
    <source>
        <dbReference type="Google" id="ProtNLM"/>
    </source>
</evidence>
<keyword evidence="2" id="KW-0813">Transport</keyword>
<dbReference type="InterPro" id="IPR037066">
    <property type="entry name" value="Plug_dom_sf"/>
</dbReference>
<reference evidence="11" key="1">
    <citation type="submission" date="2018-06" db="EMBL/GenBank/DDBJ databases">
        <authorList>
            <person name="Zhirakovskaya E."/>
        </authorList>
    </citation>
    <scope>NUCLEOTIDE SEQUENCE</scope>
</reference>
<evidence type="ECO:0000256" key="6">
    <source>
        <dbReference type="ARBA" id="ARBA00023136"/>
    </source>
</evidence>
<dbReference type="InterPro" id="IPR000531">
    <property type="entry name" value="Beta-barrel_TonB"/>
</dbReference>
<dbReference type="PANTHER" id="PTHR30069">
    <property type="entry name" value="TONB-DEPENDENT OUTER MEMBRANE RECEPTOR"/>
    <property type="match status" value="1"/>
</dbReference>
<evidence type="ECO:0000256" key="2">
    <source>
        <dbReference type="ARBA" id="ARBA00022448"/>
    </source>
</evidence>
<gene>
    <name evidence="11" type="ORF">MNBD_IGNAVI01-310</name>
</gene>
<dbReference type="PANTHER" id="PTHR30069:SF29">
    <property type="entry name" value="HEMOGLOBIN AND HEMOGLOBIN-HAPTOGLOBIN-BINDING PROTEIN 1-RELATED"/>
    <property type="match status" value="1"/>
</dbReference>
<evidence type="ECO:0000259" key="9">
    <source>
        <dbReference type="Pfam" id="PF00593"/>
    </source>
</evidence>
<keyword evidence="5" id="KW-0798">TonB box</keyword>
<dbReference type="InterPro" id="IPR036942">
    <property type="entry name" value="Beta-barrel_TonB_sf"/>
</dbReference>
<proteinExistence type="predicted"/>
<dbReference type="InterPro" id="IPR012910">
    <property type="entry name" value="Plug_dom"/>
</dbReference>
<keyword evidence="6" id="KW-0472">Membrane</keyword>
<evidence type="ECO:0000313" key="11">
    <source>
        <dbReference type="EMBL" id="VAX22289.1"/>
    </source>
</evidence>
<keyword evidence="4" id="KW-0732">Signal</keyword>
<sequence>MLFKQYSVVLFLFSSLLFAQQKDTVKTYNLEEITVESGITIEPKQTTKFDLKFLAQFDGRSVFETGYFMPSIKPQTNSRGESLFYIRGSNERQLGLFFDGAYLNIPWDNRIDLSLLPTASISELKIIKGIPSVIYGANNVAGVIIATSRYYQTAKFSGNASAQFGDFNQRKFSLTLGQKINNISFLFSASHYNRDSYMLPKDFSSVENPYKQRINSYQQTDGLFAKIKYDYQKRSDIQASFQYLNSDKGVPPEIDVKKPRYWQYPVWNKKGFNIFGKHSFSSNKNSFLDYVFNVYNFKMQINQFTDQSYSVISNAEKNDDLVLYGKLIYTTFVGGNSILRFSFSGYNTTHKEKFLANDFQEVKYVQNVYSTGAEYEFLTNRFIAIIGTSLDGTTTPQAGTFESSSSLTAIGLNLTTKYSFFKNLSLQLNLGKKSRFPSMRESYSTGLGRFIINPDLKAETAYDGELGLQYTFPRGSLYTNVFLNYLKDGIVREVIHTDDGKKFMRVNKAGIQSYGFELQSNYSIVRKVDAGFQFSLISSYAKNNDTGEYTDTLEYKPTLISSIYINYLFVKDFSALFEATTIQNEFGYQEGYEYFRKLPSYYLINFRLAYYLHLTRGKTLQFYGRVNNIFDELYYTQWGLPEAGRQFTLGVTFEF</sequence>
<organism evidence="11">
    <name type="scientific">hydrothermal vent metagenome</name>
    <dbReference type="NCBI Taxonomy" id="652676"/>
    <lineage>
        <taxon>unclassified sequences</taxon>
        <taxon>metagenomes</taxon>
        <taxon>ecological metagenomes</taxon>
    </lineage>
</organism>
<dbReference type="AlphaFoldDB" id="A0A3B1BWG4"/>
<keyword evidence="7" id="KW-0675">Receptor</keyword>
<dbReference type="Pfam" id="PF00593">
    <property type="entry name" value="TonB_dep_Rec_b-barrel"/>
    <property type="match status" value="1"/>
</dbReference>
<dbReference type="InterPro" id="IPR039426">
    <property type="entry name" value="TonB-dep_rcpt-like"/>
</dbReference>
<dbReference type="GO" id="GO:0009279">
    <property type="term" value="C:cell outer membrane"/>
    <property type="evidence" value="ECO:0007669"/>
    <property type="project" value="UniProtKB-SubCell"/>
</dbReference>
<dbReference type="GO" id="GO:0044718">
    <property type="term" value="P:siderophore transmembrane transport"/>
    <property type="evidence" value="ECO:0007669"/>
    <property type="project" value="TreeGrafter"/>
</dbReference>
<accession>A0A3B1BWG4</accession>
<keyword evidence="3" id="KW-0812">Transmembrane</keyword>
<dbReference type="Pfam" id="PF07715">
    <property type="entry name" value="Plug"/>
    <property type="match status" value="1"/>
</dbReference>
<dbReference type="SUPFAM" id="SSF56935">
    <property type="entry name" value="Porins"/>
    <property type="match status" value="1"/>
</dbReference>
<evidence type="ECO:0000256" key="7">
    <source>
        <dbReference type="ARBA" id="ARBA00023170"/>
    </source>
</evidence>
<protein>
    <recommendedName>
        <fullName evidence="12">TonB-dependent receptor</fullName>
    </recommendedName>
</protein>
<keyword evidence="8" id="KW-0998">Cell outer membrane</keyword>
<evidence type="ECO:0000259" key="10">
    <source>
        <dbReference type="Pfam" id="PF07715"/>
    </source>
</evidence>
<dbReference type="Gene3D" id="2.170.130.10">
    <property type="entry name" value="TonB-dependent receptor, plug domain"/>
    <property type="match status" value="1"/>
</dbReference>
<evidence type="ECO:0000256" key="3">
    <source>
        <dbReference type="ARBA" id="ARBA00022692"/>
    </source>
</evidence>